<dbReference type="EMBL" id="MK814760">
    <property type="protein sequence ID" value="QGT54999.1"/>
    <property type="molecule type" value="Genomic_DNA"/>
</dbReference>
<proteinExistence type="predicted"/>
<dbReference type="RefSeq" id="YP_010648886.1">
    <property type="nucleotide sequence ID" value="NC_070763.1"/>
</dbReference>
<protein>
    <submittedName>
        <fullName evidence="2">Uncharacterized protein</fullName>
    </submittedName>
</protein>
<feature type="compositionally biased region" description="Pro residues" evidence="1">
    <location>
        <begin position="20"/>
        <end position="30"/>
    </location>
</feature>
<feature type="region of interest" description="Disordered" evidence="1">
    <location>
        <begin position="1"/>
        <end position="42"/>
    </location>
</feature>
<sequence length="65" mass="6982">MIGRSLRSFRNAPHATSAEPTPPPRNPPRSPGGQSGVGIPEQRVVVRTEVVYVCSECGKEGHEKS</sequence>
<evidence type="ECO:0000256" key="1">
    <source>
        <dbReference type="SAM" id="MobiDB-lite"/>
    </source>
</evidence>
<dbReference type="KEGG" id="vg:77924374"/>
<evidence type="ECO:0000313" key="2">
    <source>
        <dbReference type="EMBL" id="QGT54999.1"/>
    </source>
</evidence>
<evidence type="ECO:0000313" key="3">
    <source>
        <dbReference type="Proteomes" id="UP000423482"/>
    </source>
</evidence>
<keyword evidence="3" id="KW-1185">Reference proteome</keyword>
<gene>
    <name evidence="2" type="primary">6</name>
    <name evidence="2" type="ORF">SEA_FORZA_6</name>
</gene>
<accession>A0A650EYU4</accession>
<name>A0A650EYU4_9CAUD</name>
<reference evidence="2 3" key="1">
    <citation type="submission" date="2019-04" db="EMBL/GenBank/DDBJ databases">
        <authorList>
            <person name="Pope W.H."/>
            <person name="Garlena R.A."/>
            <person name="Russell D.A."/>
            <person name="Jacobs-Sera D."/>
            <person name="Hatfull G.F."/>
        </authorList>
    </citation>
    <scope>NUCLEOTIDE SEQUENCE [LARGE SCALE GENOMIC DNA]</scope>
</reference>
<dbReference type="Proteomes" id="UP000423482">
    <property type="component" value="Segment"/>
</dbReference>
<dbReference type="GeneID" id="77924374"/>
<organism evidence="2 3">
    <name type="scientific">Gordonia phage Forza</name>
    <dbReference type="NCBI Taxonomy" id="2571247"/>
    <lineage>
        <taxon>Viruses</taxon>
        <taxon>Duplodnaviria</taxon>
        <taxon>Heunggongvirae</taxon>
        <taxon>Uroviricota</taxon>
        <taxon>Caudoviricetes</taxon>
        <taxon>Forzavirus</taxon>
        <taxon>Forzavirus forza</taxon>
    </lineage>
</organism>